<dbReference type="AlphaFoldDB" id="A0A3R7EUW3"/>
<reference evidence="1 2" key="1">
    <citation type="journal article" date="2014" name="Genome Announc.">
        <title>Draft Genome Sequence of Streptomyces fradiae ATCC 19609, a Strain Highly Sensitive to Antibiotics.</title>
        <authorList>
            <person name="Bekker O.B."/>
            <person name="Klimina K.M."/>
            <person name="Vatlin A.A."/>
            <person name="Zakharevich N.V."/>
            <person name="Kasianov A.S."/>
            <person name="Danilenko V.N."/>
        </authorList>
    </citation>
    <scope>NUCLEOTIDE SEQUENCE [LARGE SCALE GENOMIC DNA]</scope>
    <source>
        <strain evidence="1 2">ATCC 19609</strain>
    </source>
</reference>
<organism evidence="1 2">
    <name type="scientific">Streptomyces xinghaiensis</name>
    <dbReference type="NCBI Taxonomy" id="1038928"/>
    <lineage>
        <taxon>Bacteria</taxon>
        <taxon>Bacillati</taxon>
        <taxon>Actinomycetota</taxon>
        <taxon>Actinomycetes</taxon>
        <taxon>Kitasatosporales</taxon>
        <taxon>Streptomycetaceae</taxon>
        <taxon>Streptomyces</taxon>
    </lineage>
</organism>
<proteinExistence type="predicted"/>
<name>A0A3R7EUW3_9ACTN</name>
<dbReference type="EMBL" id="JNAD02000004">
    <property type="protein sequence ID" value="RKM96683.1"/>
    <property type="molecule type" value="Genomic_DNA"/>
</dbReference>
<comment type="caution">
    <text evidence="1">The sequence shown here is derived from an EMBL/GenBank/DDBJ whole genome shotgun (WGS) entry which is preliminary data.</text>
</comment>
<dbReference type="OrthoDB" id="3900462at2"/>
<gene>
    <name evidence="1" type="ORF">SFRA_011700</name>
</gene>
<keyword evidence="2" id="KW-1185">Reference proteome</keyword>
<protein>
    <submittedName>
        <fullName evidence="1">Tetratricopeptide repeat protein</fullName>
    </submittedName>
</protein>
<sequence length="588" mass="66183">MQGRRQTTRMRRVAEVRQALEERVLRGTRLAAGELADLSSVDLRQESEHDVSVLLLLGALSSRMGGGEPVTPALFDIARRYMETSLLYTGRILPRTKEIIELLDGGVDERSPDILVEVADHLSQGWPTYPDSVFPAGLARLSEGLGLGGEPARYSRVSFVLWWQALGAAAAGDHDRALPLIHDSLERYRKYLYYADAAWLYTDIVINHLTAGRLEEAVTALGSQRHYVEEVYASHPSATGARSFAFSLGDVQSGSYSTFIESSSLRPKELSDQDRALLKRYVRTSEFLIAACRYGSRRDFDAALDVFSFGWVTFQQSPYPRIFRHLADRYGGRAGSWSVHLTAHEQWHRMLRTYRVRTKARQLIDVAVTLHDRLAYAGLEQQADLVLLDAAVLHERLHGKGAAVEWITRYLIDIRPSIPEILQVAVDYLQAPQNVAGRRFLSKYIGLRADFLVPEILPVVLLDEPGTGSPSWEVALYGNLLSVEGVTVYEETPPPLLDILRVLGEEFMRSREKNEEPSFLSASELSARTHRTPAALAQSVRRFRMACRDRFDEVTDWDIASDAVIQGRPGYRMNPQSVRKFTLYSTTD</sequence>
<evidence type="ECO:0000313" key="1">
    <source>
        <dbReference type="EMBL" id="RKM96683.1"/>
    </source>
</evidence>
<evidence type="ECO:0000313" key="2">
    <source>
        <dbReference type="Proteomes" id="UP000028058"/>
    </source>
</evidence>
<accession>A0A3R7EUW3</accession>
<dbReference type="Proteomes" id="UP000028058">
    <property type="component" value="Unassembled WGS sequence"/>
</dbReference>